<protein>
    <recommendedName>
        <fullName evidence="16 17">Multifunctional fusion protein</fullName>
    </recommendedName>
    <domain>
        <recommendedName>
            <fullName evidence="16">Indole-3-glycerol phosphate synthase</fullName>
            <shortName evidence="16">IGPS</shortName>
            <ecNumber evidence="16">4.1.1.48</ecNumber>
        </recommendedName>
    </domain>
    <domain>
        <recommendedName>
            <fullName evidence="17">N-(5'-phosphoribosyl)anthranilate isomerase</fullName>
            <shortName evidence="17">PRAI</shortName>
            <ecNumber evidence="17">5.3.1.24</ecNumber>
        </recommendedName>
    </domain>
</protein>
<evidence type="ECO:0000259" key="19">
    <source>
        <dbReference type="Pfam" id="PF00697"/>
    </source>
</evidence>
<comment type="caution">
    <text evidence="20">The sequence shown here is derived from an EMBL/GenBank/DDBJ whole genome shotgun (WGS) entry which is preliminary data.</text>
</comment>
<keyword evidence="11 16" id="KW-0057">Aromatic amino acid biosynthesis</keyword>
<dbReference type="Proteomes" id="UP001371299">
    <property type="component" value="Unassembled WGS sequence"/>
</dbReference>
<gene>
    <name evidence="20" type="primary">trpCF</name>
    <name evidence="16" type="synonym">trpC</name>
    <name evidence="17" type="synonym">trpF</name>
    <name evidence="20" type="ORF">L8V22_08545</name>
    <name evidence="21" type="ORF">WMQ01_02385</name>
</gene>
<dbReference type="EC" id="5.3.1.24" evidence="17"/>
<keyword evidence="12 17" id="KW-0413">Isomerase</keyword>
<dbReference type="EC" id="4.1.1.48" evidence="16"/>
<dbReference type="Gene3D" id="3.20.20.70">
    <property type="entry name" value="Aldolase class I"/>
    <property type="match status" value="2"/>
</dbReference>
<comment type="similarity">
    <text evidence="5">In the N-terminal section; belongs to the TrpC family.</text>
</comment>
<evidence type="ECO:0000256" key="10">
    <source>
        <dbReference type="ARBA" id="ARBA00022822"/>
    </source>
</evidence>
<dbReference type="CDD" id="cd00331">
    <property type="entry name" value="IGPS"/>
    <property type="match status" value="1"/>
</dbReference>
<dbReference type="GO" id="GO:0004425">
    <property type="term" value="F:indole-3-glycerol-phosphate synthase activity"/>
    <property type="evidence" value="ECO:0007669"/>
    <property type="project" value="UniProtKB-UniRule"/>
</dbReference>
<keyword evidence="9 16" id="KW-0210">Decarboxylase</keyword>
<dbReference type="EMBL" id="JAKMUZ010000015">
    <property type="protein sequence ID" value="MCZ9296605.1"/>
    <property type="molecule type" value="Genomic_DNA"/>
</dbReference>
<evidence type="ECO:0000256" key="4">
    <source>
        <dbReference type="ARBA" id="ARBA00004696"/>
    </source>
</evidence>
<dbReference type="Pfam" id="PF00697">
    <property type="entry name" value="PRAI"/>
    <property type="match status" value="1"/>
</dbReference>
<dbReference type="CDD" id="cd00405">
    <property type="entry name" value="PRAI"/>
    <property type="match status" value="1"/>
</dbReference>
<sequence>MTVKKLPTVLQEIVAQRRTHLPVIRERLSHVDLASVPPSERSLVKALDGTNRFIMECKSASPSLGLIRADYRPGDIARTYSLYASAISVLCEPERFGGDYDHLQTVALSTHLPVLCKDFIIDPIQVYAARHYGADAILLMMSIVDDDTYVELKALADELELDVLTEAITEKEVQRALQLGADIIGINNRNLHDLSIDLGRTNHLASHISEGKTIVSESGIRDNATVRRLGSHVHAFLVGSQLSRQEDIDRAARDLVYGTNKVCGLTSASAAQAARAAGARYGGLIFAQDSPRGVSRETAREIIAAEPGLDYVGVTRSSDIEELRSLAKIPGLKALQLHAPFQGSGEAERAFLHAVRGIVGGLPLWRAVDMLDPEFAALATDLSPEADALVLDSGSGGSGTAFEWNTIPPEVKDKSFLAGGLRLDNLEEALSIGTMGLDLNSGLEYAPGRKDASLVSQAFNIIRRYTHP</sequence>
<evidence type="ECO:0000256" key="5">
    <source>
        <dbReference type="ARBA" id="ARBA00007902"/>
    </source>
</evidence>
<evidence type="ECO:0000256" key="11">
    <source>
        <dbReference type="ARBA" id="ARBA00023141"/>
    </source>
</evidence>
<evidence type="ECO:0000313" key="20">
    <source>
        <dbReference type="EMBL" id="MCZ9296605.1"/>
    </source>
</evidence>
<comment type="function">
    <text evidence="15">Bifunctional enzyme that catalyzes two sequential steps of tryptophan biosynthetic pathway. The first reaction is catalyzed by the isomerase, coded by the TrpF domain; the second reaction is catalyzed by the synthase, coded by the TrpC domain.</text>
</comment>
<comment type="pathway">
    <text evidence="4 16">Amino-acid biosynthesis; L-tryptophan biosynthesis; L-tryptophan from chorismate: step 4/5.</text>
</comment>
<evidence type="ECO:0000313" key="23">
    <source>
        <dbReference type="Proteomes" id="UP001371299"/>
    </source>
</evidence>
<evidence type="ECO:0000256" key="17">
    <source>
        <dbReference type="HAMAP-Rule" id="MF_00135"/>
    </source>
</evidence>
<organism evidence="20 22">
    <name type="scientific">Corynebacterium yonathiae</name>
    <dbReference type="NCBI Taxonomy" id="2913504"/>
    <lineage>
        <taxon>Bacteria</taxon>
        <taxon>Bacillati</taxon>
        <taxon>Actinomycetota</taxon>
        <taxon>Actinomycetes</taxon>
        <taxon>Mycobacteriales</taxon>
        <taxon>Corynebacteriaceae</taxon>
        <taxon>Corynebacterium</taxon>
    </lineage>
</organism>
<comment type="catalytic activity">
    <reaction evidence="1 17">
        <text>N-(5-phospho-beta-D-ribosyl)anthranilate = 1-(2-carboxyphenylamino)-1-deoxy-D-ribulose 5-phosphate</text>
        <dbReference type="Rhea" id="RHEA:21540"/>
        <dbReference type="ChEBI" id="CHEBI:18277"/>
        <dbReference type="ChEBI" id="CHEBI:58613"/>
        <dbReference type="EC" id="5.3.1.24"/>
    </reaction>
</comment>
<feature type="domain" description="N-(5'phosphoribosyl) anthranilate isomerase (PRAI)" evidence="19">
    <location>
        <begin position="260"/>
        <end position="459"/>
    </location>
</feature>
<keyword evidence="13 16" id="KW-0456">Lyase</keyword>
<dbReference type="FunFam" id="3.20.20.70:FF:000024">
    <property type="entry name" value="Indole-3-glycerol phosphate synthase"/>
    <property type="match status" value="1"/>
</dbReference>
<reference evidence="20" key="1">
    <citation type="submission" date="2022-02" db="EMBL/GenBank/DDBJ databases">
        <title>Corynebacterium sp. from urogenital microbiome.</title>
        <authorList>
            <person name="Cappelli E.A."/>
            <person name="Ribeiro T.G."/>
            <person name="Peixe L."/>
        </authorList>
    </citation>
    <scope>NUCLEOTIDE SEQUENCE</scope>
    <source>
        <strain evidence="20">C21Ua_68</strain>
    </source>
</reference>
<evidence type="ECO:0000259" key="18">
    <source>
        <dbReference type="Pfam" id="PF00218"/>
    </source>
</evidence>
<dbReference type="PROSITE" id="PS00614">
    <property type="entry name" value="IGPS"/>
    <property type="match status" value="1"/>
</dbReference>
<comment type="similarity">
    <text evidence="6 16">Belongs to the TrpC family.</text>
</comment>
<evidence type="ECO:0000256" key="15">
    <source>
        <dbReference type="ARBA" id="ARBA00025592"/>
    </source>
</evidence>
<feature type="domain" description="Indole-3-glycerol phosphate synthase" evidence="18">
    <location>
        <begin position="10"/>
        <end position="255"/>
    </location>
</feature>
<keyword evidence="23" id="KW-1185">Reference proteome</keyword>
<dbReference type="InterPro" id="IPR001468">
    <property type="entry name" value="Indole-3-GlycerolPSynthase_CS"/>
</dbReference>
<dbReference type="SUPFAM" id="SSF51366">
    <property type="entry name" value="Ribulose-phoshate binding barrel"/>
    <property type="match status" value="2"/>
</dbReference>
<keyword evidence="10 16" id="KW-0822">Tryptophan biosynthesis</keyword>
<dbReference type="GO" id="GO:0000162">
    <property type="term" value="P:L-tryptophan biosynthetic process"/>
    <property type="evidence" value="ECO:0007669"/>
    <property type="project" value="UniProtKB-UniRule"/>
</dbReference>
<dbReference type="PANTHER" id="PTHR22854">
    <property type="entry name" value="TRYPTOPHAN BIOSYNTHESIS PROTEIN"/>
    <property type="match status" value="1"/>
</dbReference>
<evidence type="ECO:0000256" key="8">
    <source>
        <dbReference type="ARBA" id="ARBA00022605"/>
    </source>
</evidence>
<evidence type="ECO:0000256" key="14">
    <source>
        <dbReference type="ARBA" id="ARBA00023268"/>
    </source>
</evidence>
<comment type="similarity">
    <text evidence="7">In the C-terminal section; belongs to the TrpF family.</text>
</comment>
<dbReference type="PANTHER" id="PTHR22854:SF2">
    <property type="entry name" value="INDOLE-3-GLYCEROL-PHOSPHATE SYNTHASE"/>
    <property type="match status" value="1"/>
</dbReference>
<dbReference type="AlphaFoldDB" id="A0A9X3M0U1"/>
<dbReference type="EMBL" id="JBBMGJ010000003">
    <property type="protein sequence ID" value="MEK0144920.1"/>
    <property type="molecule type" value="Genomic_DNA"/>
</dbReference>
<evidence type="ECO:0000256" key="9">
    <source>
        <dbReference type="ARBA" id="ARBA00022793"/>
    </source>
</evidence>
<proteinExistence type="inferred from homology"/>
<dbReference type="Proteomes" id="UP001146439">
    <property type="component" value="Unassembled WGS sequence"/>
</dbReference>
<dbReference type="GO" id="GO:0004640">
    <property type="term" value="F:phosphoribosylanthranilate isomerase activity"/>
    <property type="evidence" value="ECO:0007669"/>
    <property type="project" value="UniProtKB-UniRule"/>
</dbReference>
<dbReference type="RefSeq" id="WP_238801541.1">
    <property type="nucleotide sequence ID" value="NZ_JAKMUZ010000015.1"/>
</dbReference>
<evidence type="ECO:0000256" key="7">
    <source>
        <dbReference type="ARBA" id="ARBA00009847"/>
    </source>
</evidence>
<dbReference type="InterPro" id="IPR045186">
    <property type="entry name" value="Indole-3-glycerol_P_synth"/>
</dbReference>
<evidence type="ECO:0000313" key="21">
    <source>
        <dbReference type="EMBL" id="MEK0144920.1"/>
    </source>
</evidence>
<dbReference type="HAMAP" id="MF_00135">
    <property type="entry name" value="PRAI"/>
    <property type="match status" value="1"/>
</dbReference>
<reference evidence="21 23" key="2">
    <citation type="submission" date="2024-01" db="EMBL/GenBank/DDBJ databases">
        <title>Description of two novel Corynebacterium species isolated from human nasal passages and skin.</title>
        <authorList>
            <person name="Popowitch E."/>
            <person name="Tran T.H."/>
            <person name="Escapa I.F."/>
            <person name="Bhatt E."/>
            <person name="Sozat A.K."/>
            <person name="Roberts A.Q."/>
            <person name="Segre J.A."/>
            <person name="Kong H."/>
            <person name="Conlan S."/>
            <person name="Lemon K.P."/>
            <person name="Kelly M.S."/>
        </authorList>
    </citation>
    <scope>NUCLEOTIDE SEQUENCE [LARGE SCALE GENOMIC DNA]</scope>
    <source>
        <strain evidence="21 23">KPL2619</strain>
    </source>
</reference>
<comment type="catalytic activity">
    <reaction evidence="2 16">
        <text>1-(2-carboxyphenylamino)-1-deoxy-D-ribulose 5-phosphate + H(+) = (1S,2R)-1-C-(indol-3-yl)glycerol 3-phosphate + CO2 + H2O</text>
        <dbReference type="Rhea" id="RHEA:23476"/>
        <dbReference type="ChEBI" id="CHEBI:15377"/>
        <dbReference type="ChEBI" id="CHEBI:15378"/>
        <dbReference type="ChEBI" id="CHEBI:16526"/>
        <dbReference type="ChEBI" id="CHEBI:58613"/>
        <dbReference type="ChEBI" id="CHEBI:58866"/>
        <dbReference type="EC" id="4.1.1.48"/>
    </reaction>
</comment>
<dbReference type="InterPro" id="IPR011060">
    <property type="entry name" value="RibuloseP-bd_barrel"/>
</dbReference>
<dbReference type="InterPro" id="IPR001240">
    <property type="entry name" value="PRAI_dom"/>
</dbReference>
<evidence type="ECO:0000313" key="22">
    <source>
        <dbReference type="Proteomes" id="UP001146439"/>
    </source>
</evidence>
<dbReference type="HAMAP" id="MF_00134_B">
    <property type="entry name" value="IGPS_B"/>
    <property type="match status" value="1"/>
</dbReference>
<evidence type="ECO:0000256" key="16">
    <source>
        <dbReference type="HAMAP-Rule" id="MF_00134"/>
    </source>
</evidence>
<evidence type="ECO:0000256" key="13">
    <source>
        <dbReference type="ARBA" id="ARBA00023239"/>
    </source>
</evidence>
<evidence type="ECO:0000256" key="3">
    <source>
        <dbReference type="ARBA" id="ARBA00004664"/>
    </source>
</evidence>
<dbReference type="NCBIfam" id="NF006945">
    <property type="entry name" value="PRK09427.1"/>
    <property type="match status" value="1"/>
</dbReference>
<dbReference type="Pfam" id="PF00218">
    <property type="entry name" value="IGPS"/>
    <property type="match status" value="1"/>
</dbReference>
<comment type="pathway">
    <text evidence="3 17">Amino-acid biosynthesis; L-tryptophan biosynthesis; L-tryptophan from chorismate: step 3/5.</text>
</comment>
<evidence type="ECO:0000256" key="12">
    <source>
        <dbReference type="ARBA" id="ARBA00023235"/>
    </source>
</evidence>
<keyword evidence="14" id="KW-0511">Multifunctional enzyme</keyword>
<evidence type="ECO:0000256" key="2">
    <source>
        <dbReference type="ARBA" id="ARBA00001633"/>
    </source>
</evidence>
<evidence type="ECO:0000256" key="1">
    <source>
        <dbReference type="ARBA" id="ARBA00001164"/>
    </source>
</evidence>
<name>A0A9X3M0U1_9CORY</name>
<comment type="similarity">
    <text evidence="17">Belongs to the TrpF family.</text>
</comment>
<keyword evidence="8 16" id="KW-0028">Amino-acid biosynthesis</keyword>
<dbReference type="InterPro" id="IPR013798">
    <property type="entry name" value="Indole-3-glycerol_P_synth_dom"/>
</dbReference>
<evidence type="ECO:0000256" key="6">
    <source>
        <dbReference type="ARBA" id="ARBA00008737"/>
    </source>
</evidence>
<dbReference type="InterPro" id="IPR013785">
    <property type="entry name" value="Aldolase_TIM"/>
</dbReference>
<accession>A0A9X3M0U1</accession>